<proteinExistence type="predicted"/>
<dbReference type="Proteomes" id="UP000228934">
    <property type="component" value="Unassembled WGS sequence"/>
</dbReference>
<name>A0A2G9S2U6_AQUCT</name>
<evidence type="ECO:0000313" key="1">
    <source>
        <dbReference type="EMBL" id="PIO34479.1"/>
    </source>
</evidence>
<evidence type="ECO:0000313" key="2">
    <source>
        <dbReference type="Proteomes" id="UP000228934"/>
    </source>
</evidence>
<accession>A0A2G9S2U6</accession>
<protein>
    <submittedName>
        <fullName evidence="1">Uncharacterized protein</fullName>
    </submittedName>
</protein>
<keyword evidence="2" id="KW-1185">Reference proteome</keyword>
<reference evidence="2" key="1">
    <citation type="journal article" date="2017" name="Nat. Commun.">
        <title>The North American bullfrog draft genome provides insight into hormonal regulation of long noncoding RNA.</title>
        <authorList>
            <person name="Hammond S.A."/>
            <person name="Warren R.L."/>
            <person name="Vandervalk B.P."/>
            <person name="Kucuk E."/>
            <person name="Khan H."/>
            <person name="Gibb E.A."/>
            <person name="Pandoh P."/>
            <person name="Kirk H."/>
            <person name="Zhao Y."/>
            <person name="Jones M."/>
            <person name="Mungall A.J."/>
            <person name="Coope R."/>
            <person name="Pleasance S."/>
            <person name="Moore R.A."/>
            <person name="Holt R.A."/>
            <person name="Round J.M."/>
            <person name="Ohora S."/>
            <person name="Walle B.V."/>
            <person name="Veldhoen N."/>
            <person name="Helbing C.C."/>
            <person name="Birol I."/>
        </authorList>
    </citation>
    <scope>NUCLEOTIDE SEQUENCE [LARGE SCALE GENOMIC DNA]</scope>
</reference>
<gene>
    <name evidence="1" type="ORF">AB205_0197720</name>
</gene>
<dbReference type="AlphaFoldDB" id="A0A2G9S2U6"/>
<dbReference type="EMBL" id="KV927884">
    <property type="protein sequence ID" value="PIO34479.1"/>
    <property type="molecule type" value="Genomic_DNA"/>
</dbReference>
<organism evidence="1 2">
    <name type="scientific">Aquarana catesbeiana</name>
    <name type="common">American bullfrog</name>
    <name type="synonym">Rana catesbeiana</name>
    <dbReference type="NCBI Taxonomy" id="8400"/>
    <lineage>
        <taxon>Eukaryota</taxon>
        <taxon>Metazoa</taxon>
        <taxon>Chordata</taxon>
        <taxon>Craniata</taxon>
        <taxon>Vertebrata</taxon>
        <taxon>Euteleostomi</taxon>
        <taxon>Amphibia</taxon>
        <taxon>Batrachia</taxon>
        <taxon>Anura</taxon>
        <taxon>Neobatrachia</taxon>
        <taxon>Ranoidea</taxon>
        <taxon>Ranidae</taxon>
        <taxon>Aquarana</taxon>
    </lineage>
</organism>
<sequence length="64" mass="7413">MLECPYPGPGFTLKLPIGWIFNGQPVSNRYRFRCHVSLLARLIFTPLPNISTIYLIESICQLRF</sequence>